<dbReference type="Pfam" id="PF22953">
    <property type="entry name" value="SpnB_Rossmann"/>
    <property type="match status" value="1"/>
</dbReference>
<dbReference type="InterPro" id="IPR014031">
    <property type="entry name" value="Ketoacyl_synth_C"/>
</dbReference>
<name>A0ABP8AM80_9ACTN</name>
<reference evidence="11" key="1">
    <citation type="journal article" date="2019" name="Int. J. Syst. Evol. Microbiol.">
        <title>The Global Catalogue of Microorganisms (GCM) 10K type strain sequencing project: providing services to taxonomists for standard genome sequencing and annotation.</title>
        <authorList>
            <consortium name="The Broad Institute Genomics Platform"/>
            <consortium name="The Broad Institute Genome Sequencing Center for Infectious Disease"/>
            <person name="Wu L."/>
            <person name="Ma J."/>
        </authorList>
    </citation>
    <scope>NUCLEOTIDE SEQUENCE [LARGE SCALE GENOMIC DNA]</scope>
    <source>
        <strain evidence="11">JCM 17388</strain>
    </source>
</reference>
<dbReference type="PANTHER" id="PTHR43775:SF51">
    <property type="entry name" value="INACTIVE PHENOLPHTHIOCEROL SYNTHESIS POLYKETIDE SYNTHASE TYPE I PKS1-RELATED"/>
    <property type="match status" value="1"/>
</dbReference>
<dbReference type="InterPro" id="IPR036736">
    <property type="entry name" value="ACP-like_sf"/>
</dbReference>
<dbReference type="InterPro" id="IPR013968">
    <property type="entry name" value="PKS_KR"/>
</dbReference>
<evidence type="ECO:0000256" key="5">
    <source>
        <dbReference type="PROSITE-ProRule" id="PRU01363"/>
    </source>
</evidence>
<dbReference type="CDD" id="cd08956">
    <property type="entry name" value="KR_3_FAS_SDR_x"/>
    <property type="match status" value="1"/>
</dbReference>
<evidence type="ECO:0000259" key="7">
    <source>
        <dbReference type="PROSITE" id="PS50075"/>
    </source>
</evidence>
<keyword evidence="2" id="KW-0597">Phosphoprotein</keyword>
<dbReference type="SUPFAM" id="SSF55048">
    <property type="entry name" value="Probable ACP-binding domain of malonyl-CoA ACP transacylase"/>
    <property type="match status" value="1"/>
</dbReference>
<dbReference type="InterPro" id="IPR014030">
    <property type="entry name" value="Ketoacyl_synth_N"/>
</dbReference>
<dbReference type="InterPro" id="IPR049900">
    <property type="entry name" value="PKS_mFAS_DH"/>
</dbReference>
<evidence type="ECO:0000259" key="9">
    <source>
        <dbReference type="PROSITE" id="PS52019"/>
    </source>
</evidence>
<dbReference type="InterPro" id="IPR009081">
    <property type="entry name" value="PP-bd_ACP"/>
</dbReference>
<keyword evidence="4" id="KW-0012">Acyltransferase</keyword>
<organism evidence="10 11">
    <name type="scientific">Streptosporangium oxazolinicum</name>
    <dbReference type="NCBI Taxonomy" id="909287"/>
    <lineage>
        <taxon>Bacteria</taxon>
        <taxon>Bacillati</taxon>
        <taxon>Actinomycetota</taxon>
        <taxon>Actinomycetes</taxon>
        <taxon>Streptosporangiales</taxon>
        <taxon>Streptosporangiaceae</taxon>
        <taxon>Streptosporangium</taxon>
    </lineage>
</organism>
<protein>
    <recommendedName>
        <fullName evidence="12">Type I polyketide synthase</fullName>
    </recommendedName>
</protein>
<dbReference type="InterPro" id="IPR020807">
    <property type="entry name" value="PKS_DH"/>
</dbReference>
<evidence type="ECO:0000256" key="6">
    <source>
        <dbReference type="SAM" id="MobiDB-lite"/>
    </source>
</evidence>
<dbReference type="InterPro" id="IPR020841">
    <property type="entry name" value="PKS_Beta-ketoAc_synthase_dom"/>
</dbReference>
<keyword evidence="1" id="KW-0596">Phosphopantetheine</keyword>
<evidence type="ECO:0000256" key="1">
    <source>
        <dbReference type="ARBA" id="ARBA00022450"/>
    </source>
</evidence>
<dbReference type="SUPFAM" id="SSF53901">
    <property type="entry name" value="Thiolase-like"/>
    <property type="match status" value="1"/>
</dbReference>
<dbReference type="InterPro" id="IPR014043">
    <property type="entry name" value="Acyl_transferase_dom"/>
</dbReference>
<evidence type="ECO:0000256" key="4">
    <source>
        <dbReference type="ARBA" id="ARBA00023315"/>
    </source>
</evidence>
<dbReference type="Pfam" id="PF14765">
    <property type="entry name" value="PS-DH"/>
    <property type="match status" value="1"/>
</dbReference>
<dbReference type="SMART" id="SM00827">
    <property type="entry name" value="PKS_AT"/>
    <property type="match status" value="1"/>
</dbReference>
<dbReference type="Proteomes" id="UP001501251">
    <property type="component" value="Unassembled WGS sequence"/>
</dbReference>
<dbReference type="InterPro" id="IPR057326">
    <property type="entry name" value="KR_dom"/>
</dbReference>
<dbReference type="SMART" id="SM00826">
    <property type="entry name" value="PKS_DH"/>
    <property type="match status" value="1"/>
</dbReference>
<dbReference type="SMART" id="SM00823">
    <property type="entry name" value="PKS_PP"/>
    <property type="match status" value="1"/>
</dbReference>
<feature type="domain" description="PKS/mFAS DH" evidence="9">
    <location>
        <begin position="931"/>
        <end position="1211"/>
    </location>
</feature>
<feature type="domain" description="Carrier" evidence="7">
    <location>
        <begin position="1701"/>
        <end position="1779"/>
    </location>
</feature>
<dbReference type="InterPro" id="IPR036291">
    <property type="entry name" value="NAD(P)-bd_dom_sf"/>
</dbReference>
<dbReference type="InterPro" id="IPR016035">
    <property type="entry name" value="Acyl_Trfase/lysoPLipase"/>
</dbReference>
<dbReference type="InterPro" id="IPR018201">
    <property type="entry name" value="Ketoacyl_synth_AS"/>
</dbReference>
<sequence>MPDEIGVAVSGVARRTTGFGEAASEVTQAGAAEEPLAIVSIGCRYPGGVNSPEDLWKLLIEERDAIGTFPDNRGWDLDRLYNPDPDTPGTSYTRRGGFLYGADLFDADFFGISPREAAAMEPQQRVLLEISWEALERAGIPPHSLGSSSTGVFVGAMPQEYGPRLHEPADGAEGYLLTGHTTSVISGRIAYVLGLLGPAVTVDTACSSSLVAIHLAVQALRRGECTLALAGGVTIMASPGAFVEFSRQRGLAPDGRCKPFAATADGTAWSEGAGLLLLERLSDAQRNKHPVLALIRGSAVNQDGASNGLSAPHGPSQQRVIRTALTNAGLTPADVDAVEAHGTGTVLGDPIEAQAIIAAYGHDRPAHRPLRLGSMKSNIGHTQAAAGIAGIIKMVMAMRHDLLPRILHLDKPTPHVDWSSGTVELLTETTAWPKTGRPRRAGVSSFGISGTNAHIILEQAPRETTDPAPASQDDREVAVWPISARDEQALRTHAHNIRTHITTTPGGDLTAIGRTLATRTPFDHRAVLLAPDQPTMLRALDALIHSRPDPALITGTATRRTGLTAFVFPGQGPQWTGMALDLLRSSAVFRRHIERCGQALAPHVPWDLHDVLHSAPTAPGYDRADVVQPALFAVMISLAALWQAHGIHPDAVIGHSQGEITAAYVAGALPLAEAARLVALRSQALTKLAGTGGMVSLPLPIDQVERLIRRATARQPGHLAIAVVNGPASVVVSGAPAPLDALLATCETDGIRARRLPIDYASHSAAVTPVKHDMLTALASVTPAGGTVPFFSTVTGDELDTRELDAAYWYRNLRRQVRFAPTIRRLLERGYDTFVEISPHPVLTAAIQESAPEALVVGSLRRDDGGMTRFLTSVAGGYTGGMAVPWQTSYPGPPAEPVELPTYPFQRRRYWSSSTVAGGDMRSAGLEPAAHPLLGAMAELPGGGLLLTGRLSPDDHPWLADHTVADTVILPGTAYVDILLHAARLTGRDRVDELTIEAPLVIPERGGVQVQVILAPAGETAPQPVTVRSRRDDAPADTEWTLHATGLLSAEAEAGSGSARPVPDFSGLAGVWPPGGARPIRLDDAYERLAEAGLQYGPAFQGLLAAWEDGEVLFTEVTPPDGLDTSGFTVHPALLDAALHPFVLDGTGLPAPRLPFVWTGVTSHADTLPARVRLSRAGPGSVALAVADATGAPVLSAESLTFRQVRVELLAPGSTDGSLLRLEWPPAPAAEPGPGTMAVLGGDRGLASVLSSPEIRVTAYADLAALGRAVDAGVPVPDAVLVVCVPDRDRLPVAATHVATGRMLTLVQDWLTDDRFTAARLVVITWGAVSTRDDEGARDLAHAAVWGLLRAAQSEHPDRIVLVDIDDQNVSERTLPAALAVAAAGEPQLAVREGTVLTPRLRIASTAGRESAPPDDGPSWRPDPDGTVLVTGGTGDLGGLVARHLVSRYEVRRLLLAGRRGLGADGAAELRADLTEAGAEVTVAACDVADREALAALLATVPAEHPLTAVVHAAGVLDDGTLHSLTPERLGGVMRPKADAAWHLHEFTKELDLTAFVLFSSVAGILGNAGQAGYAAANAFLDALAAYRHSLGLPAVSLAWGPWERTGGMAGWLDRNDLTGMARSGVTPLSAERGLALFDSACAGGGPLAVLARLDRTAGAPPLLRELTGVRARRAARPVVTPGASPAGRWRQRLAAMSGTEQHNELTRLVRAEATTVLGHASPSSIADDQAFKDAGFDSLTAVEFRNRLGVVLDLRLPSSVIFDHPTPVALAERLRAELAPEPDRNPPPLAELERLESRVLAEPPDDETRAQLVTRLKGFLERLGGARDDIATKLGSASDDELFQIIDAGL</sequence>
<dbReference type="Gene3D" id="3.40.366.10">
    <property type="entry name" value="Malonyl-Coenzyme A Acyl Carrier Protein, domain 2"/>
    <property type="match status" value="1"/>
</dbReference>
<feature type="region of interest" description="N-terminal hotdog fold" evidence="5">
    <location>
        <begin position="931"/>
        <end position="1055"/>
    </location>
</feature>
<dbReference type="InterPro" id="IPR032821">
    <property type="entry name" value="PKS_assoc"/>
</dbReference>
<evidence type="ECO:0000256" key="2">
    <source>
        <dbReference type="ARBA" id="ARBA00022553"/>
    </source>
</evidence>
<dbReference type="Pfam" id="PF21089">
    <property type="entry name" value="PKS_DH_N"/>
    <property type="match status" value="1"/>
</dbReference>
<dbReference type="Pfam" id="PF02801">
    <property type="entry name" value="Ketoacyl-synt_C"/>
    <property type="match status" value="1"/>
</dbReference>
<dbReference type="Gene3D" id="3.30.70.3290">
    <property type="match status" value="1"/>
</dbReference>
<dbReference type="SMART" id="SM00822">
    <property type="entry name" value="PKS_KR"/>
    <property type="match status" value="1"/>
</dbReference>
<dbReference type="Gene3D" id="3.10.129.110">
    <property type="entry name" value="Polyketide synthase dehydratase"/>
    <property type="match status" value="1"/>
</dbReference>
<evidence type="ECO:0008006" key="12">
    <source>
        <dbReference type="Google" id="ProtNLM"/>
    </source>
</evidence>
<dbReference type="CDD" id="cd00833">
    <property type="entry name" value="PKS"/>
    <property type="match status" value="1"/>
</dbReference>
<proteinExistence type="predicted"/>
<dbReference type="Gene3D" id="3.40.50.720">
    <property type="entry name" value="NAD(P)-binding Rossmann-like Domain"/>
    <property type="match status" value="1"/>
</dbReference>
<evidence type="ECO:0000256" key="3">
    <source>
        <dbReference type="ARBA" id="ARBA00022679"/>
    </source>
</evidence>
<feature type="active site" description="Proton acceptor; for dehydratase activity" evidence="5">
    <location>
        <position position="962"/>
    </location>
</feature>
<dbReference type="Gene3D" id="1.10.1200.10">
    <property type="entry name" value="ACP-like"/>
    <property type="match status" value="1"/>
</dbReference>
<dbReference type="InterPro" id="IPR049552">
    <property type="entry name" value="PKS_DH_N"/>
</dbReference>
<dbReference type="PANTHER" id="PTHR43775">
    <property type="entry name" value="FATTY ACID SYNTHASE"/>
    <property type="match status" value="1"/>
</dbReference>
<dbReference type="Pfam" id="PF00698">
    <property type="entry name" value="Acyl_transf_1"/>
    <property type="match status" value="1"/>
</dbReference>
<dbReference type="EMBL" id="BAABAQ010000002">
    <property type="protein sequence ID" value="GAA4185887.1"/>
    <property type="molecule type" value="Genomic_DNA"/>
</dbReference>
<dbReference type="InterPro" id="IPR016036">
    <property type="entry name" value="Malonyl_transacylase_ACP-bd"/>
</dbReference>
<dbReference type="SUPFAM" id="SSF51735">
    <property type="entry name" value="NAD(P)-binding Rossmann-fold domains"/>
    <property type="match status" value="2"/>
</dbReference>
<accession>A0ABP8AM80</accession>
<dbReference type="PROSITE" id="PS52004">
    <property type="entry name" value="KS3_2"/>
    <property type="match status" value="1"/>
</dbReference>
<dbReference type="Pfam" id="PF08659">
    <property type="entry name" value="KR"/>
    <property type="match status" value="1"/>
</dbReference>
<dbReference type="Gene3D" id="3.40.47.10">
    <property type="match status" value="1"/>
</dbReference>
<gene>
    <name evidence="10" type="ORF">GCM10022252_16990</name>
</gene>
<feature type="active site" description="Proton donor; for dehydratase activity" evidence="5">
    <location>
        <position position="1136"/>
    </location>
</feature>
<dbReference type="InterPro" id="IPR050091">
    <property type="entry name" value="PKS_NRPS_Biosynth_Enz"/>
</dbReference>
<comment type="caution">
    <text evidence="10">The sequence shown here is derived from an EMBL/GenBank/DDBJ whole genome shotgun (WGS) entry which is preliminary data.</text>
</comment>
<dbReference type="Pfam" id="PF16197">
    <property type="entry name" value="KAsynt_C_assoc"/>
    <property type="match status" value="1"/>
</dbReference>
<feature type="region of interest" description="C-terminal hotdog fold" evidence="5">
    <location>
        <begin position="1077"/>
        <end position="1211"/>
    </location>
</feature>
<keyword evidence="11" id="KW-1185">Reference proteome</keyword>
<dbReference type="SUPFAM" id="SSF52151">
    <property type="entry name" value="FabD/lysophospholipase-like"/>
    <property type="match status" value="1"/>
</dbReference>
<dbReference type="InterPro" id="IPR020806">
    <property type="entry name" value="PKS_PP-bd"/>
</dbReference>
<dbReference type="InterPro" id="IPR001227">
    <property type="entry name" value="Ac_transferase_dom_sf"/>
</dbReference>
<evidence type="ECO:0000259" key="8">
    <source>
        <dbReference type="PROSITE" id="PS52004"/>
    </source>
</evidence>
<dbReference type="RefSeq" id="WP_344916707.1">
    <property type="nucleotide sequence ID" value="NZ_BAABAQ010000002.1"/>
</dbReference>
<dbReference type="Pfam" id="PF00550">
    <property type="entry name" value="PP-binding"/>
    <property type="match status" value="1"/>
</dbReference>
<dbReference type="SUPFAM" id="SSF47336">
    <property type="entry name" value="ACP-like"/>
    <property type="match status" value="1"/>
</dbReference>
<feature type="domain" description="Ketosynthase family 3 (KS3)" evidence="8">
    <location>
        <begin position="33"/>
        <end position="459"/>
    </location>
</feature>
<dbReference type="PROSITE" id="PS50075">
    <property type="entry name" value="CARRIER"/>
    <property type="match status" value="1"/>
</dbReference>
<evidence type="ECO:0000313" key="10">
    <source>
        <dbReference type="EMBL" id="GAA4185887.1"/>
    </source>
</evidence>
<dbReference type="PROSITE" id="PS52019">
    <property type="entry name" value="PKS_MFAS_DH"/>
    <property type="match status" value="1"/>
</dbReference>
<dbReference type="SMART" id="SM01294">
    <property type="entry name" value="PKS_PP_betabranch"/>
    <property type="match status" value="1"/>
</dbReference>
<dbReference type="SMART" id="SM00825">
    <property type="entry name" value="PKS_KS"/>
    <property type="match status" value="1"/>
</dbReference>
<dbReference type="InterPro" id="IPR055123">
    <property type="entry name" value="SpnB-like_Rossmann"/>
</dbReference>
<keyword evidence="3" id="KW-0808">Transferase</keyword>
<dbReference type="PROSITE" id="PS00606">
    <property type="entry name" value="KS3_1"/>
    <property type="match status" value="1"/>
</dbReference>
<feature type="region of interest" description="Disordered" evidence="6">
    <location>
        <begin position="1402"/>
        <end position="1426"/>
    </location>
</feature>
<dbReference type="Pfam" id="PF00109">
    <property type="entry name" value="ketoacyl-synt"/>
    <property type="match status" value="1"/>
</dbReference>
<dbReference type="InterPro" id="IPR016039">
    <property type="entry name" value="Thiolase-like"/>
</dbReference>
<dbReference type="InterPro" id="IPR049551">
    <property type="entry name" value="PKS_DH_C"/>
</dbReference>
<evidence type="ECO:0000313" key="11">
    <source>
        <dbReference type="Proteomes" id="UP001501251"/>
    </source>
</evidence>
<dbReference type="InterPro" id="IPR042104">
    <property type="entry name" value="PKS_dehydratase_sf"/>
</dbReference>